<evidence type="ECO:0000313" key="3">
    <source>
        <dbReference type="Proteomes" id="UP000677228"/>
    </source>
</evidence>
<proteinExistence type="predicted"/>
<dbReference type="EMBL" id="CAJOBA010005041">
    <property type="protein sequence ID" value="CAF3731236.1"/>
    <property type="molecule type" value="Genomic_DNA"/>
</dbReference>
<feature type="non-terminal residue" evidence="1">
    <location>
        <position position="1"/>
    </location>
</feature>
<protein>
    <submittedName>
        <fullName evidence="1">Uncharacterized protein</fullName>
    </submittedName>
</protein>
<reference evidence="1" key="1">
    <citation type="submission" date="2021-02" db="EMBL/GenBank/DDBJ databases">
        <authorList>
            <person name="Nowell W R."/>
        </authorList>
    </citation>
    <scope>NUCLEOTIDE SEQUENCE</scope>
</reference>
<accession>A0A8S2DLQ5</accession>
<organism evidence="1 3">
    <name type="scientific">Didymodactylos carnosus</name>
    <dbReference type="NCBI Taxonomy" id="1234261"/>
    <lineage>
        <taxon>Eukaryota</taxon>
        <taxon>Metazoa</taxon>
        <taxon>Spiralia</taxon>
        <taxon>Gnathifera</taxon>
        <taxon>Rotifera</taxon>
        <taxon>Eurotatoria</taxon>
        <taxon>Bdelloidea</taxon>
        <taxon>Philodinida</taxon>
        <taxon>Philodinidae</taxon>
        <taxon>Didymodactylos</taxon>
    </lineage>
</organism>
<dbReference type="EMBL" id="CAJNOK010005036">
    <property type="protein sequence ID" value="CAF0958275.1"/>
    <property type="molecule type" value="Genomic_DNA"/>
</dbReference>
<dbReference type="Proteomes" id="UP000682733">
    <property type="component" value="Unassembled WGS sequence"/>
</dbReference>
<sequence>CFRFRGQVERPNSAKHAINTDPPVRRLYHRLWTSIELGWQLEG</sequence>
<name>A0A8S2DLQ5_9BILA</name>
<evidence type="ECO:0000313" key="1">
    <source>
        <dbReference type="EMBL" id="CAF0958275.1"/>
    </source>
</evidence>
<dbReference type="Proteomes" id="UP000677228">
    <property type="component" value="Unassembled WGS sequence"/>
</dbReference>
<comment type="caution">
    <text evidence="1">The sequence shown here is derived from an EMBL/GenBank/DDBJ whole genome shotgun (WGS) entry which is preliminary data.</text>
</comment>
<dbReference type="AlphaFoldDB" id="A0A8S2DLQ5"/>
<evidence type="ECO:0000313" key="2">
    <source>
        <dbReference type="EMBL" id="CAF3731236.1"/>
    </source>
</evidence>
<gene>
    <name evidence="1" type="ORF">OVA965_LOCUS12499</name>
    <name evidence="2" type="ORF">TMI583_LOCUS12503</name>
</gene>